<accession>A0A286UMG2</accession>
<dbReference type="Gene3D" id="1.10.8.60">
    <property type="match status" value="1"/>
</dbReference>
<dbReference type="PROSITE" id="PS00674">
    <property type="entry name" value="AAA"/>
    <property type="match status" value="1"/>
</dbReference>
<feature type="compositionally biased region" description="Polar residues" evidence="8">
    <location>
        <begin position="313"/>
        <end position="322"/>
    </location>
</feature>
<feature type="compositionally biased region" description="Acidic residues" evidence="8">
    <location>
        <begin position="240"/>
        <end position="252"/>
    </location>
</feature>
<dbReference type="Pfam" id="PF17862">
    <property type="entry name" value="AAA_lid_3"/>
    <property type="match status" value="1"/>
</dbReference>
<dbReference type="OrthoDB" id="5421at2759"/>
<dbReference type="InterPro" id="IPR003593">
    <property type="entry name" value="AAA+_ATPase"/>
</dbReference>
<feature type="compositionally biased region" description="Polar residues" evidence="8">
    <location>
        <begin position="70"/>
        <end position="83"/>
    </location>
</feature>
<keyword evidence="3" id="KW-0547">Nucleotide-binding</keyword>
<dbReference type="GO" id="GO:0005634">
    <property type="term" value="C:nucleus"/>
    <property type="evidence" value="ECO:0007669"/>
    <property type="project" value="UniProtKB-SubCell"/>
</dbReference>
<comment type="caution">
    <text evidence="10">The sequence shown here is derived from an EMBL/GenBank/DDBJ whole genome shotgun (WGS) entry which is preliminary data.</text>
</comment>
<dbReference type="InterPro" id="IPR041569">
    <property type="entry name" value="AAA_lid_3"/>
</dbReference>
<feature type="region of interest" description="Disordered" evidence="8">
    <location>
        <begin position="1103"/>
        <end position="1187"/>
    </location>
</feature>
<evidence type="ECO:0000256" key="6">
    <source>
        <dbReference type="ARBA" id="ARBA00023117"/>
    </source>
</evidence>
<proteinExistence type="inferred from homology"/>
<evidence type="ECO:0000256" key="3">
    <source>
        <dbReference type="ARBA" id="ARBA00022741"/>
    </source>
</evidence>
<dbReference type="EMBL" id="NBII01000003">
    <property type="protein sequence ID" value="PAV20635.1"/>
    <property type="molecule type" value="Genomic_DNA"/>
</dbReference>
<dbReference type="SUPFAM" id="SSF52540">
    <property type="entry name" value="P-loop containing nucleoside triphosphate hydrolases"/>
    <property type="match status" value="2"/>
</dbReference>
<dbReference type="SMART" id="SM00382">
    <property type="entry name" value="AAA"/>
    <property type="match status" value="2"/>
</dbReference>
<sequence>MYNSDADAEGEPDDQFESSPPRLQNQGLSLKIKLNPQRKMARSVNNEHIGPRRSSRHAKSSDSPAHPSGSEYSAGTASPSSPVDQGPKRRRRNVDYTEDDEFTQKLQAKNEAYEAPNPYTTAHGRSTKRPDYQESDDTDAANRLFEEDEENVDIMGKERRPTRSQVRGRSLKQVNSDDEGSIAISTNFGRMTRSRSKKLPDSPIDDDIDGPDSKRQTRASSRRLRKSAQKSREEESYQLNDDDDAGSSEEEMNDGHSTPEDNDVEEDGPRQYRLRARKQVNYALPPPLDPPPGKPKSSRSGKGKSQKGLGWSVNGTDLSRSMNMFVPGDDTDSDAPTRTPRKPLGAGAGGGLYAAGTGGLFPDGLAAGTPSNLGKVTDSALADADPLGVNTNVTFEEVGGLDDHINSLKEMTLLPLLYPEVFQRFNLTPPRGVLFHGPPGTGKTLLARALAASCRSNGKGISFFMRKGADCLSKWVGEAERQLRLLFEEARNQQPSIIFFDEIDGLAPVRSSKQDQIHASIVSTLLALMDGMDGRGQVVVIGATNRPDAVDPALRRPGRFDREFYFPLPNLEARAKILSIQTRKWEGWDTEQSKETVNKLAKLTKGYGGADLRALCTEAALNAVQRRYPQIYKSSDRLLLKPETINVQARDFMISVKKLVPSSARSVSSSASPLPSQLQPLLNETLQQVKGILEKALPLNKRRTALEEAEFEDEGDEGALEREILMQKMESLRVYRPRVVLYGEPGMGQSYIGPAALHHLEGYHVQTLDLGSLLGDSTRTVEAGIVQLFVEAKRHQPSVIYIPSLHGWCAAVSETAITTVKAMLDTLSPSDPVLLLAVIDGPFHSVPRDVRHWFGVSKENRVSFTSPNAEKRRNFFDELIGDIRRPPNHFPDGVQRKKRVLEELPIAPPLEPRQPTAAELAVQEANDQRTLTLLRWKLGPILAELKRKHKRFTKSARDEYNLYPDSTWDPFISFSAHNTGTQANGTLPNGTHTEKVKENQETAGDVNGIQEQMQTEIVPAEPKLYDVDLETINTDLYKDKFLTPGSFLDEIGKIVHNARVREYEDHDRLYKALAMYTAAEVSIQEFDPTFRLECERMATRELKRREQRRAERRKSRATSREGSVSGNGSGGEHGLRRSTRNSGQPIEIKITDPTKLERTLKRQRSQEANGDIHNSGEISGDDHESKRSKMDVIMDDLDRDELDVVGPTSSQTRPISVRFIDDLPQTPSKVARYEMKSNFTLISGPMNEPPHHHSPGFNPDLLNPLPLEQPLPSLQSLIAPGLDDIPANSIYYNLAEQQLVPQTHNIEQDSRLAISNIIDYHGAPDTICGNPSVIDPGLDLNMAKPQLPSADLMDVPMIGEKDDNLEEIEDSVPLPDFYVDEHLLHELETEYVNRTEHLNVEQLEQLRAMSLNTIWHHRQEWDRNSCVHELFGVIRDFVDQVRELDVSD</sequence>
<evidence type="ECO:0000256" key="1">
    <source>
        <dbReference type="ARBA" id="ARBA00004123"/>
    </source>
</evidence>
<evidence type="ECO:0000256" key="8">
    <source>
        <dbReference type="SAM" id="MobiDB-lite"/>
    </source>
</evidence>
<dbReference type="GO" id="GO:0016887">
    <property type="term" value="F:ATP hydrolysis activity"/>
    <property type="evidence" value="ECO:0007669"/>
    <property type="project" value="InterPro"/>
</dbReference>
<dbReference type="FunFam" id="3.40.50.300:FF:000061">
    <property type="entry name" value="ATPase family, AAA domain-containing 2"/>
    <property type="match status" value="1"/>
</dbReference>
<dbReference type="FunFam" id="3.40.50.300:FF:001218">
    <property type="entry name" value="AAA family ATPase, putative"/>
    <property type="match status" value="1"/>
</dbReference>
<dbReference type="InterPro" id="IPR027417">
    <property type="entry name" value="P-loop_NTPase"/>
</dbReference>
<name>A0A286UMG2_9AGAM</name>
<keyword evidence="7" id="KW-0539">Nucleus</keyword>
<dbReference type="InterPro" id="IPR003959">
    <property type="entry name" value="ATPase_AAA_core"/>
</dbReference>
<dbReference type="InterPro" id="IPR045199">
    <property type="entry name" value="ATAD2-like"/>
</dbReference>
<dbReference type="FunCoup" id="A0A286UMG2">
    <property type="interactions" value="511"/>
</dbReference>
<dbReference type="PANTHER" id="PTHR23069:SF0">
    <property type="entry name" value="TAT-BINDING HOMOLOG 7"/>
    <property type="match status" value="1"/>
</dbReference>
<evidence type="ECO:0000313" key="10">
    <source>
        <dbReference type="EMBL" id="PAV20635.1"/>
    </source>
</evidence>
<feature type="region of interest" description="Disordered" evidence="8">
    <location>
        <begin position="1"/>
        <end position="348"/>
    </location>
</feature>
<feature type="compositionally biased region" description="Basic and acidic residues" evidence="8">
    <location>
        <begin position="1149"/>
        <end position="1160"/>
    </location>
</feature>
<keyword evidence="5" id="KW-0067">ATP-binding</keyword>
<gene>
    <name evidence="10" type="ORF">PNOK_0326200</name>
</gene>
<feature type="compositionally biased region" description="Basic residues" evidence="8">
    <location>
        <begin position="1105"/>
        <end position="1117"/>
    </location>
</feature>
<dbReference type="GO" id="GO:0003682">
    <property type="term" value="F:chromatin binding"/>
    <property type="evidence" value="ECO:0007669"/>
    <property type="project" value="TreeGrafter"/>
</dbReference>
<keyword evidence="6" id="KW-0103">Bromodomain</keyword>
<comment type="similarity">
    <text evidence="2">Belongs to the AAA ATPase family.</text>
</comment>
<feature type="compositionally biased region" description="Acidic residues" evidence="8">
    <location>
        <begin position="1"/>
        <end position="16"/>
    </location>
</feature>
<protein>
    <submittedName>
        <fullName evidence="10">AAA-domain-containing</fullName>
    </submittedName>
</protein>
<feature type="compositionally biased region" description="Basic residues" evidence="8">
    <location>
        <begin position="216"/>
        <end position="229"/>
    </location>
</feature>
<dbReference type="GO" id="GO:0042393">
    <property type="term" value="F:histone binding"/>
    <property type="evidence" value="ECO:0007669"/>
    <property type="project" value="TreeGrafter"/>
</dbReference>
<comment type="subcellular location">
    <subcellularLocation>
        <location evidence="1">Nucleus</location>
    </subcellularLocation>
</comment>
<dbReference type="GO" id="GO:0045815">
    <property type="term" value="P:transcription initiation-coupled chromatin remodeling"/>
    <property type="evidence" value="ECO:0007669"/>
    <property type="project" value="TreeGrafter"/>
</dbReference>
<dbReference type="InterPro" id="IPR036427">
    <property type="entry name" value="Bromodomain-like_sf"/>
</dbReference>
<dbReference type="InterPro" id="IPR003960">
    <property type="entry name" value="ATPase_AAA_CS"/>
</dbReference>
<dbReference type="PANTHER" id="PTHR23069">
    <property type="entry name" value="AAA DOMAIN-CONTAINING"/>
    <property type="match status" value="1"/>
</dbReference>
<evidence type="ECO:0000256" key="2">
    <source>
        <dbReference type="ARBA" id="ARBA00006914"/>
    </source>
</evidence>
<feature type="compositionally biased region" description="Pro residues" evidence="8">
    <location>
        <begin position="284"/>
        <end position="294"/>
    </location>
</feature>
<keyword evidence="11" id="KW-1185">Reference proteome</keyword>
<feature type="compositionally biased region" description="Polar residues" evidence="8">
    <location>
        <begin position="17"/>
        <end position="28"/>
    </location>
</feature>
<dbReference type="STRING" id="2282107.A0A286UMG2"/>
<feature type="compositionally biased region" description="Basic residues" evidence="8">
    <location>
        <begin position="296"/>
        <end position="305"/>
    </location>
</feature>
<dbReference type="Pfam" id="PF00004">
    <property type="entry name" value="AAA"/>
    <property type="match status" value="2"/>
</dbReference>
<reference evidence="10 11" key="1">
    <citation type="journal article" date="2017" name="Mol. Ecol.">
        <title>Comparative and population genomic landscape of Phellinus noxius: A hypervariable fungus causing root rot in trees.</title>
        <authorList>
            <person name="Chung C.L."/>
            <person name="Lee T.J."/>
            <person name="Akiba M."/>
            <person name="Lee H.H."/>
            <person name="Kuo T.H."/>
            <person name="Liu D."/>
            <person name="Ke H.M."/>
            <person name="Yokoi T."/>
            <person name="Roa M.B."/>
            <person name="Lu M.J."/>
            <person name="Chang Y.Y."/>
            <person name="Ann P.J."/>
            <person name="Tsai J.N."/>
            <person name="Chen C.Y."/>
            <person name="Tzean S.S."/>
            <person name="Ota Y."/>
            <person name="Hattori T."/>
            <person name="Sahashi N."/>
            <person name="Liou R.F."/>
            <person name="Kikuchi T."/>
            <person name="Tsai I.J."/>
        </authorList>
    </citation>
    <scope>NUCLEOTIDE SEQUENCE [LARGE SCALE GENOMIC DNA]</scope>
    <source>
        <strain evidence="10 11">FFPRI411160</strain>
    </source>
</reference>
<dbReference type="GO" id="GO:0005524">
    <property type="term" value="F:ATP binding"/>
    <property type="evidence" value="ECO:0007669"/>
    <property type="project" value="UniProtKB-KW"/>
</dbReference>
<dbReference type="Gene3D" id="3.40.50.300">
    <property type="entry name" value="P-loop containing nucleotide triphosphate hydrolases"/>
    <property type="match status" value="2"/>
</dbReference>
<feature type="domain" description="AAA+ ATPase" evidence="9">
    <location>
        <begin position="429"/>
        <end position="570"/>
    </location>
</feature>
<evidence type="ECO:0000256" key="4">
    <source>
        <dbReference type="ARBA" id="ARBA00022801"/>
    </source>
</evidence>
<keyword evidence="4" id="KW-0378">Hydrolase</keyword>
<feature type="domain" description="AAA+ ATPase" evidence="9">
    <location>
        <begin position="735"/>
        <end position="864"/>
    </location>
</feature>
<dbReference type="GO" id="GO:0006337">
    <property type="term" value="P:nucleosome disassembly"/>
    <property type="evidence" value="ECO:0007669"/>
    <property type="project" value="TreeGrafter"/>
</dbReference>
<evidence type="ECO:0000256" key="7">
    <source>
        <dbReference type="ARBA" id="ARBA00023242"/>
    </source>
</evidence>
<organism evidence="10 11">
    <name type="scientific">Pyrrhoderma noxium</name>
    <dbReference type="NCBI Taxonomy" id="2282107"/>
    <lineage>
        <taxon>Eukaryota</taxon>
        <taxon>Fungi</taxon>
        <taxon>Dikarya</taxon>
        <taxon>Basidiomycota</taxon>
        <taxon>Agaricomycotina</taxon>
        <taxon>Agaricomycetes</taxon>
        <taxon>Hymenochaetales</taxon>
        <taxon>Hymenochaetaceae</taxon>
        <taxon>Pyrrhoderma</taxon>
    </lineage>
</organism>
<dbReference type="SUPFAM" id="SSF47370">
    <property type="entry name" value="Bromodomain"/>
    <property type="match status" value="1"/>
</dbReference>
<evidence type="ECO:0000313" key="11">
    <source>
        <dbReference type="Proteomes" id="UP000217199"/>
    </source>
</evidence>
<dbReference type="Proteomes" id="UP000217199">
    <property type="component" value="Unassembled WGS sequence"/>
</dbReference>
<evidence type="ECO:0000256" key="5">
    <source>
        <dbReference type="ARBA" id="ARBA00022840"/>
    </source>
</evidence>
<dbReference type="GO" id="GO:0006334">
    <property type="term" value="P:nucleosome assembly"/>
    <property type="evidence" value="ECO:0007669"/>
    <property type="project" value="TreeGrafter"/>
</dbReference>
<evidence type="ECO:0000259" key="9">
    <source>
        <dbReference type="SMART" id="SM00382"/>
    </source>
</evidence>
<dbReference type="InParanoid" id="A0A286UMG2"/>